<reference evidence="1 2" key="1">
    <citation type="submission" date="2020-08" db="EMBL/GenBank/DDBJ databases">
        <title>Functional genomics of gut bacteria from endangered species of beetles.</title>
        <authorList>
            <person name="Carlos-Shanley C."/>
        </authorList>
    </citation>
    <scope>NUCLEOTIDE SEQUENCE [LARGE SCALE GENOMIC DNA]</scope>
    <source>
        <strain evidence="1 2">S00136</strain>
    </source>
</reference>
<keyword evidence="2" id="KW-1185">Reference proteome</keyword>
<dbReference type="EMBL" id="JACHLC010000001">
    <property type="protein sequence ID" value="MBB6369048.1"/>
    <property type="molecule type" value="Genomic_DNA"/>
</dbReference>
<evidence type="ECO:0000313" key="2">
    <source>
        <dbReference type="Proteomes" id="UP000589738"/>
    </source>
</evidence>
<dbReference type="Proteomes" id="UP000589738">
    <property type="component" value="Unassembled WGS sequence"/>
</dbReference>
<evidence type="ECO:0000313" key="1">
    <source>
        <dbReference type="EMBL" id="MBB6369048.1"/>
    </source>
</evidence>
<organism evidence="1 2">
    <name type="scientific">Chryseobacterium shigense</name>
    <dbReference type="NCBI Taxonomy" id="297244"/>
    <lineage>
        <taxon>Bacteria</taxon>
        <taxon>Pseudomonadati</taxon>
        <taxon>Bacteroidota</taxon>
        <taxon>Flavobacteriia</taxon>
        <taxon>Flavobacteriales</taxon>
        <taxon>Weeksellaceae</taxon>
        <taxon>Chryseobacterium group</taxon>
        <taxon>Chryseobacterium</taxon>
    </lineage>
</organism>
<accession>A0A841N6F2</accession>
<dbReference type="AlphaFoldDB" id="A0A841N6F2"/>
<protein>
    <submittedName>
        <fullName evidence="1">Uncharacterized protein</fullName>
    </submittedName>
</protein>
<gene>
    <name evidence="1" type="ORF">HNP36_000101</name>
</gene>
<name>A0A841N6F2_9FLAO</name>
<comment type="caution">
    <text evidence="1">The sequence shown here is derived from an EMBL/GenBank/DDBJ whole genome shotgun (WGS) entry which is preliminary data.</text>
</comment>
<sequence length="64" mass="7465">MSFLLLKSLNEYWVSVVSDSYSIDFDRQVYILASVYEGVFFVRKKDNCNNFAQLILNTVFLKTA</sequence>
<proteinExistence type="predicted"/>